<name>A0A8H3HXM0_9AGAM</name>
<reference evidence="2" key="1">
    <citation type="submission" date="2021-01" db="EMBL/GenBank/DDBJ databases">
        <authorList>
            <person name="Kaushik A."/>
        </authorList>
    </citation>
    <scope>NUCLEOTIDE SEQUENCE</scope>
    <source>
        <strain evidence="2">AG5</strain>
    </source>
</reference>
<dbReference type="Pfam" id="PF12937">
    <property type="entry name" value="F-box-like"/>
    <property type="match status" value="1"/>
</dbReference>
<comment type="caution">
    <text evidence="2">The sequence shown here is derived from an EMBL/GenBank/DDBJ whole genome shotgun (WGS) entry which is preliminary data.</text>
</comment>
<evidence type="ECO:0000313" key="3">
    <source>
        <dbReference type="Proteomes" id="UP000663827"/>
    </source>
</evidence>
<evidence type="ECO:0000259" key="1">
    <source>
        <dbReference type="Pfam" id="PF12937"/>
    </source>
</evidence>
<gene>
    <name evidence="2" type="ORF">RDB_LOCUS26646</name>
</gene>
<dbReference type="Proteomes" id="UP000663827">
    <property type="component" value="Unassembled WGS sequence"/>
</dbReference>
<organism evidence="2 3">
    <name type="scientific">Rhizoctonia solani</name>
    <dbReference type="NCBI Taxonomy" id="456999"/>
    <lineage>
        <taxon>Eukaryota</taxon>
        <taxon>Fungi</taxon>
        <taxon>Dikarya</taxon>
        <taxon>Basidiomycota</taxon>
        <taxon>Agaricomycotina</taxon>
        <taxon>Agaricomycetes</taxon>
        <taxon>Cantharellales</taxon>
        <taxon>Ceratobasidiaceae</taxon>
        <taxon>Rhizoctonia</taxon>
    </lineage>
</organism>
<dbReference type="AlphaFoldDB" id="A0A8H3HXM0"/>
<sequence length="940" mass="105782">MPFTTATPLPPLGNLFEVAQPIRVAYLRILPLEANHAVHIRVLGWMLIHAPNEAGRADVARTINQCETDPDIIAAGQCYLQYFVKYFQGISNQPTPTLSNHPSRPSMDTLRDEILNTIEQVPTSHSNAKDRALVRDNYRCQLTGGVDLESYMSSPQLQAEYDANPNLHVGSTFTQCTHILPQYIGHYIGADECVNSAAIWSIVQAFGGIPPDEVNAEGIHHLRNIMTLRGESSVQRSHPGVLSPMLPPTVTLTSNTELPLPDRRYLALHAACAKNCDIMHVQQEIAPDDDDHVGVAEQWAALGPIQVIRYIYVPMPYLTDSHSTATPEPLNISTRLMSSLDQLPRMAMKQWEEAGVSLLEAFRHYTDMSTRLGTKVLDKEIAPVELASKVESTLEKVHTVILDQLPKIASDLRKSRNALISSTSRFPNEVLLKIFGDVVFDYHSLDGEAPLPVKQSLQLSFARLYTLCSVCSTWRDIAVANGTLWSVIPLIVHQSTWELKPYQPSLERAGASQLALAAVIDSSKARILLNELLSKYVSRFRTINLSVDRIKPRIVHEVVKWLSNDDVGSLSELSIRLQDGLPIVVTRAWDGDSDRSQSPLFHRGGIYEPRLPSEHDYIFPRDSPQEVSFNKLLKSLTAFRISSVQIYWDNIAFSSRLVELLIHDVNFGYDDELAPFLQTLSSASELRDLKITSFQTFYRTGTSGANFPAISFPKLRSLFLGGLYFNTLKRILSMITPGSYLLTLCLDDQSWEVMRMRRVRDYADPQPDGYDDTGYTYVEGQWASFGPIQVDTLLIQCGGLLRSPQLRAILGAIQGLKTLKIDNWYAYYREELSISSREPDGTQSSLEELLPAVECLHFTRAMIKDSDIPALKEMAAIHTLQEILLGGKVDFSDDPQRLSYCSFQEHSHLVEWLRKELPHARLVDEKYRSADVHSGWWQMW</sequence>
<accession>A0A8H3HXM0</accession>
<evidence type="ECO:0000313" key="2">
    <source>
        <dbReference type="EMBL" id="CAE7084724.1"/>
    </source>
</evidence>
<proteinExistence type="predicted"/>
<dbReference type="InterPro" id="IPR001810">
    <property type="entry name" value="F-box_dom"/>
</dbReference>
<protein>
    <recommendedName>
        <fullName evidence="1">F-box domain-containing protein</fullName>
    </recommendedName>
</protein>
<feature type="domain" description="F-box" evidence="1">
    <location>
        <begin position="427"/>
        <end position="486"/>
    </location>
</feature>
<dbReference type="EMBL" id="CAJNJQ010000539">
    <property type="protein sequence ID" value="CAE7084724.1"/>
    <property type="molecule type" value="Genomic_DNA"/>
</dbReference>